<keyword evidence="1" id="KW-0862">Zinc</keyword>
<reference evidence="4" key="1">
    <citation type="submission" date="2023-01" db="EMBL/GenBank/DDBJ databases">
        <title>Key to firefly adult light organ development and bioluminescence: homeobox transcription factors regulate luciferase expression and transportation to peroxisome.</title>
        <authorList>
            <person name="Fu X."/>
        </authorList>
    </citation>
    <scope>NUCLEOTIDE SEQUENCE [LARGE SCALE GENOMIC DNA]</scope>
</reference>
<dbReference type="PROSITE" id="PS50966">
    <property type="entry name" value="ZF_SWIM"/>
    <property type="match status" value="1"/>
</dbReference>
<dbReference type="InterPro" id="IPR003034">
    <property type="entry name" value="SAP_dom"/>
</dbReference>
<organism evidence="3 4">
    <name type="scientific">Aquatica leii</name>
    <dbReference type="NCBI Taxonomy" id="1421715"/>
    <lineage>
        <taxon>Eukaryota</taxon>
        <taxon>Metazoa</taxon>
        <taxon>Ecdysozoa</taxon>
        <taxon>Arthropoda</taxon>
        <taxon>Hexapoda</taxon>
        <taxon>Insecta</taxon>
        <taxon>Pterygota</taxon>
        <taxon>Neoptera</taxon>
        <taxon>Endopterygota</taxon>
        <taxon>Coleoptera</taxon>
        <taxon>Polyphaga</taxon>
        <taxon>Elateriformia</taxon>
        <taxon>Elateroidea</taxon>
        <taxon>Lampyridae</taxon>
        <taxon>Luciolinae</taxon>
        <taxon>Aquatica</taxon>
    </lineage>
</organism>
<dbReference type="EMBL" id="JARPUR010000002">
    <property type="protein sequence ID" value="KAK4882287.1"/>
    <property type="molecule type" value="Genomic_DNA"/>
</dbReference>
<keyword evidence="4" id="KW-1185">Reference proteome</keyword>
<evidence type="ECO:0000259" key="2">
    <source>
        <dbReference type="PROSITE" id="PS50966"/>
    </source>
</evidence>
<name>A0AAN7SHX5_9COLE</name>
<sequence length="328" mass="37456">MDNGKVNIIDLKRELKLLGAKTTGSKEVLEKRLNTWKSNNLKETLFPVNVVTVSEPEDYPSDNYFKPLNLSGDIKLLNFEAIQCWFLLRKAKKGMQRGRILAMKLFIKYTKIYQIGNFSYLKGKCCAEQKKTMEYNVQIKITNINKNKYQINQCNCTCPAGTGWSAACKHVGAFCFSLEHFSITGKPQEYVSCTAQAVQWNKPKGRGIGSESSKFSSPRKTIIKKKSKQEISDFDKGILKRVIHNFHMTDGTVPSLKTILLKFKDAVEFEGGRETLRKIIHDIGFRWRKTKSNRQILMEKTDIQSLRTPSDAKLNKSIILNVTVVSRI</sequence>
<evidence type="ECO:0000313" key="4">
    <source>
        <dbReference type="Proteomes" id="UP001353858"/>
    </source>
</evidence>
<evidence type="ECO:0000313" key="3">
    <source>
        <dbReference type="EMBL" id="KAK4882287.1"/>
    </source>
</evidence>
<keyword evidence="1" id="KW-0479">Metal-binding</keyword>
<dbReference type="InterPro" id="IPR007527">
    <property type="entry name" value="Znf_SWIM"/>
</dbReference>
<evidence type="ECO:0000256" key="1">
    <source>
        <dbReference type="PROSITE-ProRule" id="PRU00325"/>
    </source>
</evidence>
<comment type="caution">
    <text evidence="3">The sequence shown here is derived from an EMBL/GenBank/DDBJ whole genome shotgun (WGS) entry which is preliminary data.</text>
</comment>
<protein>
    <recommendedName>
        <fullName evidence="2">SWIM-type domain-containing protein</fullName>
    </recommendedName>
</protein>
<dbReference type="Pfam" id="PF02037">
    <property type="entry name" value="SAP"/>
    <property type="match status" value="1"/>
</dbReference>
<dbReference type="GO" id="GO:0008270">
    <property type="term" value="F:zinc ion binding"/>
    <property type="evidence" value="ECO:0007669"/>
    <property type="project" value="UniProtKB-KW"/>
</dbReference>
<feature type="domain" description="SWIM-type" evidence="2">
    <location>
        <begin position="135"/>
        <end position="179"/>
    </location>
</feature>
<proteinExistence type="predicted"/>
<gene>
    <name evidence="3" type="ORF">RN001_005606</name>
</gene>
<dbReference type="Proteomes" id="UP001353858">
    <property type="component" value="Unassembled WGS sequence"/>
</dbReference>
<dbReference type="AlphaFoldDB" id="A0AAN7SHX5"/>
<accession>A0AAN7SHX5</accession>
<keyword evidence="1" id="KW-0863">Zinc-finger</keyword>